<dbReference type="Gene3D" id="3.40.720.10">
    <property type="entry name" value="Alkaline Phosphatase, subunit A"/>
    <property type="match status" value="1"/>
</dbReference>
<dbReference type="InterPro" id="IPR014060">
    <property type="entry name" value="PglZ"/>
</dbReference>
<evidence type="ECO:0000313" key="1">
    <source>
        <dbReference type="EMBL" id="TDQ04053.1"/>
    </source>
</evidence>
<reference evidence="1 2" key="1">
    <citation type="submission" date="2019-03" db="EMBL/GenBank/DDBJ databases">
        <title>Subsurface microbial communities from deep shales in Ohio and West Virginia, USA.</title>
        <authorList>
            <person name="Wrighton K."/>
        </authorList>
    </citation>
    <scope>NUCLEOTIDE SEQUENCE [LARGE SCALE GENOMIC DNA]</scope>
    <source>
        <strain evidence="1 2">MSL 7</strain>
    </source>
</reference>
<dbReference type="RefSeq" id="WP_133529648.1">
    <property type="nucleotide sequence ID" value="NZ_SNXX01000002.1"/>
</dbReference>
<dbReference type="Proteomes" id="UP000295176">
    <property type="component" value="Unassembled WGS sequence"/>
</dbReference>
<proteinExistence type="predicted"/>
<name>A0A4R6SLM8_9FIRM</name>
<dbReference type="AlphaFoldDB" id="A0A4R6SLM8"/>
<dbReference type="NCBIfam" id="TIGR02687">
    <property type="entry name" value="BREX-1 system phosphatase PglZ type A"/>
    <property type="match status" value="1"/>
</dbReference>
<dbReference type="InterPro" id="IPR017850">
    <property type="entry name" value="Alkaline_phosphatase_core_sf"/>
</dbReference>
<evidence type="ECO:0000313" key="2">
    <source>
        <dbReference type="Proteomes" id="UP000295176"/>
    </source>
</evidence>
<protein>
    <submittedName>
        <fullName evidence="1">Uncharacterized protein (TIGR02687 family)</fullName>
    </submittedName>
</protein>
<sequence length="847" mass="100313">MNLDEIKGLLEKEFNQATKEKERHIIFWYDANAAFVEEIDNLEIDNAKIWKLKDNNNFKTKYQLEVEDTESNYLIYSSQAKPEKKENWLLDIYRYSQEFTADKTTLIMRDFGVEEEYMRPAFEKHEKFFNNKQRYNRLKDYDIKDFNQEKLDIAIFSALAKLKAPNLERAVKELLKDVLNEDNSIWEKINKFSHSQSIWDLISKKYGYVKEEKSLKQFMLMFLITNIRHNLKRDLPENWQNELSTEEANCVVFLSNWMNHAKDYKEFDQKADMLQGNLSLKDYLKKWDINDYLQCESFRAFDEMIIQKIVDNLVSGSEEFNNFKEIISIRKTKHWYQYFNNTYQAIDSAIELLRLKKEVGDIPQLKAEQFFEKYKKEYYQFDKAYRHFYLDYDQVKNKGVLSELKERIENLYSNWFIQELSIKFSNSLADKKEWKIGSVEQQQKFYYNNIRKKMDKEERTFVIISDGFRYEAAQELNEQLQKEFKSPTELMAYQGSVPSETSLGMASLLPNNKINIDQEFNQILVNGMPTNSSKNREKVLNSFVEKSVVLSAKELLQMTREEMREVIFGKNLVYIYHDLIDAMGESHQTELKVFEAVNDTFEDLKTLINALKNNVSASNIFITADHGFIYRRRKLEASDKTKHNAKDSNKESKRYLINKKKQDVDGALTFSLNYLAEDNDLYVSVPRGANRFSTRGGNLNYVHGGASLQEIVIPIIKFKYDRKGKYKASKVDLKLTNISRKITNSIFRLEFFQTDPISEKITPRKILAYFVDDEGNKISNENIIIGDSKEEDAKKRNYKEKFTLKNQQYDENKDYYLILEDQDESVEKIYEKIAYKISLAITNDFGF</sequence>
<dbReference type="EMBL" id="SNXX01000002">
    <property type="protein sequence ID" value="TDQ04053.1"/>
    <property type="molecule type" value="Genomic_DNA"/>
</dbReference>
<gene>
    <name evidence="1" type="ORF">C7957_102148</name>
</gene>
<dbReference type="Pfam" id="PF08665">
    <property type="entry name" value="PglZ"/>
    <property type="match status" value="1"/>
</dbReference>
<accession>A0A4R6SLM8</accession>
<organism evidence="1 2">
    <name type="scientific">Halanaerobium saccharolyticum</name>
    <dbReference type="NCBI Taxonomy" id="43595"/>
    <lineage>
        <taxon>Bacteria</taxon>
        <taxon>Bacillati</taxon>
        <taxon>Bacillota</taxon>
        <taxon>Clostridia</taxon>
        <taxon>Halanaerobiales</taxon>
        <taxon>Halanaerobiaceae</taxon>
        <taxon>Halanaerobium</taxon>
    </lineage>
</organism>
<comment type="caution">
    <text evidence="1">The sequence shown here is derived from an EMBL/GenBank/DDBJ whole genome shotgun (WGS) entry which is preliminary data.</text>
</comment>